<dbReference type="OrthoDB" id="10051290at2759"/>
<dbReference type="Proteomes" id="UP000664521">
    <property type="component" value="Unassembled WGS sequence"/>
</dbReference>
<keyword evidence="3" id="KW-1185">Reference proteome</keyword>
<dbReference type="Gene3D" id="1.10.275.10">
    <property type="entry name" value="Fumarase/aspartase (N-terminal domain)"/>
    <property type="match status" value="1"/>
</dbReference>
<accession>A0A8H3G6Z4</accession>
<dbReference type="PROSITE" id="PS00488">
    <property type="entry name" value="PAL_HISTIDASE"/>
    <property type="match status" value="1"/>
</dbReference>
<comment type="caution">
    <text evidence="2">The sequence shown here is derived from an EMBL/GenBank/DDBJ whole genome shotgun (WGS) entry which is preliminary data.</text>
</comment>
<dbReference type="AlphaFoldDB" id="A0A8H3G6Z4"/>
<dbReference type="SUPFAM" id="SSF48557">
    <property type="entry name" value="L-aspartase-like"/>
    <property type="match status" value="1"/>
</dbReference>
<name>A0A8H3G6Z4_9LECA</name>
<dbReference type="CDD" id="cd00332">
    <property type="entry name" value="PAL-HAL"/>
    <property type="match status" value="1"/>
</dbReference>
<dbReference type="InterPro" id="IPR024083">
    <property type="entry name" value="Fumarase/histidase_N"/>
</dbReference>
<dbReference type="InterPro" id="IPR008948">
    <property type="entry name" value="L-Aspartase-like"/>
</dbReference>
<sequence length="755" mass="82451">MERPIMTEFKGAVSKDVIDVIDRPHELQISDLQQMQPPTELIDVSRDLNSGSASMICPARSSTQALHHGRLVLSRWDRLLGLVKSPNGRQAIAVDGGSLDVASVLAVARHGANVIVDRDVLERMDQSFESMKSCLAMGQTIYGVNTGFGGNADTYTNKTEKLQRNLIRYLNCGIIPDPLASGPEPTDVRLKDGTSAGRSDFEWLRQAIFDEDSITSYTMPESWVKATLLIRSNSLSGGNSGVRSNLVSGMVHLLNKNISPVIPIRGSISASGDLIPLSYIAATLQGSRHVQVWIRDEEKCAYRKRVLACEALTSSSLKAIQLGPKEGLAIVNGTSVSAAVGCLALQDTHEVIILSQILTAMGVEALRGSIESFHPFFSTIRPHVGQSEVANNIRIFLGGSRLVSDKAEEYANSDSLRQDRYSIRTTPQWLGPQLEDLVLADQQISVEINSTTDNPILDPGSGEILHGGNFQAMTVTSAMEKTRNVIQSIGRLLFAQCTEVMNPVFSNGLPPNLSADEPSQSFFFKGLDISVAALQSELSLMSTSVVSLVQNAEMGNQSVKSLAFLSARYTHTALDIVSQILEKATLELFQPLLTEIDELNHTLWQQLRKAYDASTAVDSSQRFVQIMKTLQPTIIDHAVANGNNAAALMPTLIEWTESSAALALEVFESTKSKYAANPDASEFLGSASKRMYKFVRCQLGIPFHIETRETEHTDLMDEPDERSLGAMVSVIHCAIQNGTLYIPVMECLREAEDLL</sequence>
<reference evidence="2" key="1">
    <citation type="submission" date="2021-03" db="EMBL/GenBank/DDBJ databases">
        <authorList>
            <person name="Tagirdzhanova G."/>
        </authorList>
    </citation>
    <scope>NUCLEOTIDE SEQUENCE</scope>
</reference>
<dbReference type="Pfam" id="PF00221">
    <property type="entry name" value="Lyase_aromatic"/>
    <property type="match status" value="1"/>
</dbReference>
<dbReference type="InterPro" id="IPR022313">
    <property type="entry name" value="Phe/His_NH3-lyase_AS"/>
</dbReference>
<evidence type="ECO:0000313" key="2">
    <source>
        <dbReference type="EMBL" id="CAF9937306.1"/>
    </source>
</evidence>
<gene>
    <name evidence="2" type="ORF">HETSPECPRED_000489</name>
</gene>
<evidence type="ECO:0000313" key="3">
    <source>
        <dbReference type="Proteomes" id="UP000664521"/>
    </source>
</evidence>
<protein>
    <recommendedName>
        <fullName evidence="4">Phenylalanine ammonia-lyase</fullName>
    </recommendedName>
</protein>
<proteinExistence type="inferred from homology"/>
<dbReference type="EMBL" id="CAJPDS010000100">
    <property type="protein sequence ID" value="CAF9937306.1"/>
    <property type="molecule type" value="Genomic_DNA"/>
</dbReference>
<dbReference type="PANTHER" id="PTHR10362">
    <property type="entry name" value="HISTIDINE AMMONIA-LYASE"/>
    <property type="match status" value="1"/>
</dbReference>
<dbReference type="InterPro" id="IPR001106">
    <property type="entry name" value="Aromatic_Lyase"/>
</dbReference>
<comment type="similarity">
    <text evidence="1">Belongs to the PAL/histidase family.</text>
</comment>
<evidence type="ECO:0008006" key="4">
    <source>
        <dbReference type="Google" id="ProtNLM"/>
    </source>
</evidence>
<evidence type="ECO:0000256" key="1">
    <source>
        <dbReference type="ARBA" id="ARBA00007238"/>
    </source>
</evidence>
<dbReference type="Gene3D" id="1.20.200.10">
    <property type="entry name" value="Fumarase/aspartase (Central domain)"/>
    <property type="match status" value="2"/>
</dbReference>
<dbReference type="GO" id="GO:0016841">
    <property type="term" value="F:ammonia-lyase activity"/>
    <property type="evidence" value="ECO:0007669"/>
    <property type="project" value="InterPro"/>
</dbReference>
<organism evidence="2 3">
    <name type="scientific">Heterodermia speciosa</name>
    <dbReference type="NCBI Taxonomy" id="116794"/>
    <lineage>
        <taxon>Eukaryota</taxon>
        <taxon>Fungi</taxon>
        <taxon>Dikarya</taxon>
        <taxon>Ascomycota</taxon>
        <taxon>Pezizomycotina</taxon>
        <taxon>Lecanoromycetes</taxon>
        <taxon>OSLEUM clade</taxon>
        <taxon>Lecanoromycetidae</taxon>
        <taxon>Caliciales</taxon>
        <taxon>Physciaceae</taxon>
        <taxon>Heterodermia</taxon>
    </lineage>
</organism>